<evidence type="ECO:0000256" key="1">
    <source>
        <dbReference type="SAM" id="SignalP"/>
    </source>
</evidence>
<organism evidence="2 3">
    <name type="scientific">Arcticibacter tournemirensis</name>
    <dbReference type="NCBI Taxonomy" id="699437"/>
    <lineage>
        <taxon>Bacteria</taxon>
        <taxon>Pseudomonadati</taxon>
        <taxon>Bacteroidota</taxon>
        <taxon>Sphingobacteriia</taxon>
        <taxon>Sphingobacteriales</taxon>
        <taxon>Sphingobacteriaceae</taxon>
        <taxon>Arcticibacter</taxon>
    </lineage>
</organism>
<reference evidence="2 3" key="1">
    <citation type="submission" date="2018-12" db="EMBL/GenBank/DDBJ databases">
        <title>The Draft Genome Sequence of the Soil Bacterium Pedobacter tournemirensis R1.</title>
        <authorList>
            <person name="He J."/>
        </authorList>
    </citation>
    <scope>NUCLEOTIDE SEQUENCE [LARGE SCALE GENOMIC DNA]</scope>
    <source>
        <strain evidence="2 3">R1</strain>
    </source>
</reference>
<evidence type="ECO:0000313" key="2">
    <source>
        <dbReference type="EMBL" id="RXF70753.1"/>
    </source>
</evidence>
<protein>
    <submittedName>
        <fullName evidence="2">Type IX secretion system membrane protein PorP/SprF</fullName>
    </submittedName>
</protein>
<gene>
    <name evidence="2" type="ORF">EKH83_07310</name>
</gene>
<keyword evidence="1" id="KW-0732">Signal</keyword>
<dbReference type="Pfam" id="PF11751">
    <property type="entry name" value="PorP_SprF"/>
    <property type="match status" value="1"/>
</dbReference>
<name>A0A4Q0MCD2_9SPHI</name>
<feature type="chain" id="PRO_5020920856" evidence="1">
    <location>
        <begin position="26"/>
        <end position="340"/>
    </location>
</feature>
<feature type="signal peptide" evidence="1">
    <location>
        <begin position="1"/>
        <end position="25"/>
    </location>
</feature>
<comment type="caution">
    <text evidence="2">The sequence shown here is derived from an EMBL/GenBank/DDBJ whole genome shotgun (WGS) entry which is preliminary data.</text>
</comment>
<dbReference type="InterPro" id="IPR019861">
    <property type="entry name" value="PorP/SprF_Bacteroidetes"/>
</dbReference>
<sequence length="340" mass="37558">MRVIFKAKKIFIISAVLLTSLKTEAQDHIYSQFFNAPVYLNPALNGEFKGSFRMNMIYRNQWSSISGDLNYMSTSIDYQLPNIGGAVGLMFNSSSEGTAYLKKNNIAGIYSYSVGTEGFTASFGLQAGITNRKLDFSKLIFSDQLDPRLGFEGGASAAESPYNDNKYYFDAGSGVNFVIGNAMIGASMMHLNKPDESFTGSKVYTPIRTAVHASYRYALDPSDPYNEDGTFLIPSVVYYKQAEATSVSAGMQFKYRGVNAGAWFRSNGKGQSDSFVFSLIFDIFTNSYKNQKLRIGVSHDATTNKLNYSNTSGTSELSIGFETGEAKDKGYNSLKCYDFY</sequence>
<evidence type="ECO:0000313" key="3">
    <source>
        <dbReference type="Proteomes" id="UP000290848"/>
    </source>
</evidence>
<dbReference type="EMBL" id="RXOC01000004">
    <property type="protein sequence ID" value="RXF70753.1"/>
    <property type="molecule type" value="Genomic_DNA"/>
</dbReference>
<accession>A0A4Q0MCD2</accession>
<dbReference type="AlphaFoldDB" id="A0A4Q0MCD2"/>
<dbReference type="NCBIfam" id="TIGR03519">
    <property type="entry name" value="T9SS_PorP_fam"/>
    <property type="match status" value="1"/>
</dbReference>
<proteinExistence type="predicted"/>
<dbReference type="Proteomes" id="UP000290848">
    <property type="component" value="Unassembled WGS sequence"/>
</dbReference>